<sequence length="170" mass="19620">MDNGPPFSSEFSFGRGPDVPHYPAAFFPASQHLTVHGGNFTSNVHIQGEPSDSTPFPDYRRIRRGDIDLEKEIVLDTTSSRIHRMDHRTNVRRIYSAKIHGLESKRAVVVYRGENAEQEWREYIERHSRVWHPTILQIFGLASFSDVHAVVAHDDLLSDDDFFELHCHRL</sequence>
<dbReference type="AlphaFoldDB" id="A0AAD7BQE4"/>
<dbReference type="EMBL" id="JARKIF010000011">
    <property type="protein sequence ID" value="KAJ7627152.1"/>
    <property type="molecule type" value="Genomic_DNA"/>
</dbReference>
<reference evidence="1" key="1">
    <citation type="submission" date="2023-03" db="EMBL/GenBank/DDBJ databases">
        <title>Massive genome expansion in bonnet fungi (Mycena s.s.) driven by repeated elements and novel gene families across ecological guilds.</title>
        <authorList>
            <consortium name="Lawrence Berkeley National Laboratory"/>
            <person name="Harder C.B."/>
            <person name="Miyauchi S."/>
            <person name="Viragh M."/>
            <person name="Kuo A."/>
            <person name="Thoen E."/>
            <person name="Andreopoulos B."/>
            <person name="Lu D."/>
            <person name="Skrede I."/>
            <person name="Drula E."/>
            <person name="Henrissat B."/>
            <person name="Morin E."/>
            <person name="Kohler A."/>
            <person name="Barry K."/>
            <person name="LaButti K."/>
            <person name="Morin E."/>
            <person name="Salamov A."/>
            <person name="Lipzen A."/>
            <person name="Mereny Z."/>
            <person name="Hegedus B."/>
            <person name="Baldrian P."/>
            <person name="Stursova M."/>
            <person name="Weitz H."/>
            <person name="Taylor A."/>
            <person name="Grigoriev I.V."/>
            <person name="Nagy L.G."/>
            <person name="Martin F."/>
            <person name="Kauserud H."/>
        </authorList>
    </citation>
    <scope>NUCLEOTIDE SEQUENCE</scope>
    <source>
        <strain evidence="1">9284</strain>
    </source>
</reference>
<evidence type="ECO:0000313" key="1">
    <source>
        <dbReference type="EMBL" id="KAJ7627152.1"/>
    </source>
</evidence>
<dbReference type="Proteomes" id="UP001221142">
    <property type="component" value="Unassembled WGS sequence"/>
</dbReference>
<protein>
    <submittedName>
        <fullName evidence="1">Uncharacterized protein</fullName>
    </submittedName>
</protein>
<gene>
    <name evidence="1" type="ORF">FB45DRAFT_58485</name>
</gene>
<evidence type="ECO:0000313" key="2">
    <source>
        <dbReference type="Proteomes" id="UP001221142"/>
    </source>
</evidence>
<name>A0AAD7BQE4_9AGAR</name>
<proteinExistence type="predicted"/>
<keyword evidence="2" id="KW-1185">Reference proteome</keyword>
<comment type="caution">
    <text evidence="1">The sequence shown here is derived from an EMBL/GenBank/DDBJ whole genome shotgun (WGS) entry which is preliminary data.</text>
</comment>
<organism evidence="1 2">
    <name type="scientific">Roridomyces roridus</name>
    <dbReference type="NCBI Taxonomy" id="1738132"/>
    <lineage>
        <taxon>Eukaryota</taxon>
        <taxon>Fungi</taxon>
        <taxon>Dikarya</taxon>
        <taxon>Basidiomycota</taxon>
        <taxon>Agaricomycotina</taxon>
        <taxon>Agaricomycetes</taxon>
        <taxon>Agaricomycetidae</taxon>
        <taxon>Agaricales</taxon>
        <taxon>Marasmiineae</taxon>
        <taxon>Mycenaceae</taxon>
        <taxon>Roridomyces</taxon>
    </lineage>
</organism>
<accession>A0AAD7BQE4</accession>